<dbReference type="InterPro" id="IPR029058">
    <property type="entry name" value="AB_hydrolase_fold"/>
</dbReference>
<feature type="domain" description="Fungal lipase-type" evidence="2">
    <location>
        <begin position="242"/>
        <end position="403"/>
    </location>
</feature>
<evidence type="ECO:0000313" key="4">
    <source>
        <dbReference type="Proteomes" id="UP001054902"/>
    </source>
</evidence>
<sequence length="491" mass="54680">MRKKDLIFIIAWMHLIGISDAILCPLEIKSFTDPSCTIDSSTDPSATHESIDISSINQSESPCQFILDGLFRITSCDNDILKLDSCFLPNPFASSKSIALNTCFYNPTPHDNTRGSYSSITGSCLDVNEEEASCLSTLEPTLSASPTEAPTPDSDNLKGWIELPSLPLPANAFGDQPVHVNLAHEVVYLTGRLIYTITDEESAKELLLSTDYTFHLWKDTGSTEVLVVSTNHTEDHIGKIMVAFRGTDETPDGDWLTNINLPKVRYGPKNAILDGEVKTQNMFGFDTISNIRVHRGFNGVFSDNLYKIVMEVVEPLLSKTNDAGDLYYNNTIHFAGHSLGGANAQVFGTYFAFFHPQVDTFITTLGAPRQGNIAYKTLVEFLPNLSVWRMVNCRDVVPRVPNVGYYHAGHLMWKRCNPPSDEKLPNDVVEAYYRHTGDSEQGYARTPPEYIVNSIESTMIGDHFGYAYLEWLSFSQFTGGNWTADFVRTIS</sequence>
<evidence type="ECO:0000313" key="3">
    <source>
        <dbReference type="EMBL" id="GFH47305.1"/>
    </source>
</evidence>
<dbReference type="EMBL" id="BLLK01000022">
    <property type="protein sequence ID" value="GFH47305.1"/>
    <property type="molecule type" value="Genomic_DNA"/>
</dbReference>
<reference evidence="3 4" key="1">
    <citation type="journal article" date="2021" name="Sci. Rep.">
        <title>The genome of the diatom Chaetoceros tenuissimus carries an ancient integrated fragment of an extant virus.</title>
        <authorList>
            <person name="Hongo Y."/>
            <person name="Kimura K."/>
            <person name="Takaki Y."/>
            <person name="Yoshida Y."/>
            <person name="Baba S."/>
            <person name="Kobayashi G."/>
            <person name="Nagasaki K."/>
            <person name="Hano T."/>
            <person name="Tomaru Y."/>
        </authorList>
    </citation>
    <scope>NUCLEOTIDE SEQUENCE [LARGE SCALE GENOMIC DNA]</scope>
    <source>
        <strain evidence="3 4">NIES-3715</strain>
    </source>
</reference>
<protein>
    <recommendedName>
        <fullName evidence="2">Fungal lipase-type domain-containing protein</fullName>
    </recommendedName>
</protein>
<name>A0AAD3CLL5_9STRA</name>
<keyword evidence="1" id="KW-0732">Signal</keyword>
<dbReference type="SUPFAM" id="SSF53474">
    <property type="entry name" value="alpha/beta-Hydrolases"/>
    <property type="match status" value="1"/>
</dbReference>
<dbReference type="PANTHER" id="PTHR45856">
    <property type="entry name" value="ALPHA/BETA-HYDROLASES SUPERFAMILY PROTEIN"/>
    <property type="match status" value="1"/>
</dbReference>
<proteinExistence type="predicted"/>
<organism evidence="3 4">
    <name type="scientific">Chaetoceros tenuissimus</name>
    <dbReference type="NCBI Taxonomy" id="426638"/>
    <lineage>
        <taxon>Eukaryota</taxon>
        <taxon>Sar</taxon>
        <taxon>Stramenopiles</taxon>
        <taxon>Ochrophyta</taxon>
        <taxon>Bacillariophyta</taxon>
        <taxon>Coscinodiscophyceae</taxon>
        <taxon>Chaetocerotophycidae</taxon>
        <taxon>Chaetocerotales</taxon>
        <taxon>Chaetocerotaceae</taxon>
        <taxon>Chaetoceros</taxon>
    </lineage>
</organism>
<dbReference type="GO" id="GO:0006629">
    <property type="term" value="P:lipid metabolic process"/>
    <property type="evidence" value="ECO:0007669"/>
    <property type="project" value="InterPro"/>
</dbReference>
<dbReference type="PANTHER" id="PTHR45856:SF11">
    <property type="entry name" value="FUNGAL LIPASE-LIKE DOMAIN-CONTAINING PROTEIN"/>
    <property type="match status" value="1"/>
</dbReference>
<gene>
    <name evidence="3" type="ORF">CTEN210_03780</name>
</gene>
<accession>A0AAD3CLL5</accession>
<dbReference type="InterPro" id="IPR051218">
    <property type="entry name" value="Sec_MonoDiacylglyc_Lipase"/>
</dbReference>
<feature type="signal peptide" evidence="1">
    <location>
        <begin position="1"/>
        <end position="21"/>
    </location>
</feature>
<keyword evidence="4" id="KW-1185">Reference proteome</keyword>
<comment type="caution">
    <text evidence="3">The sequence shown here is derived from an EMBL/GenBank/DDBJ whole genome shotgun (WGS) entry which is preliminary data.</text>
</comment>
<dbReference type="AlphaFoldDB" id="A0AAD3CLL5"/>
<dbReference type="CDD" id="cd00519">
    <property type="entry name" value="Lipase_3"/>
    <property type="match status" value="1"/>
</dbReference>
<dbReference type="InterPro" id="IPR002921">
    <property type="entry name" value="Fungal_lipase-type"/>
</dbReference>
<evidence type="ECO:0000259" key="2">
    <source>
        <dbReference type="Pfam" id="PF01764"/>
    </source>
</evidence>
<dbReference type="Gene3D" id="3.40.50.1820">
    <property type="entry name" value="alpha/beta hydrolase"/>
    <property type="match status" value="1"/>
</dbReference>
<dbReference type="Pfam" id="PF01764">
    <property type="entry name" value="Lipase_3"/>
    <property type="match status" value="1"/>
</dbReference>
<dbReference type="Proteomes" id="UP001054902">
    <property type="component" value="Unassembled WGS sequence"/>
</dbReference>
<evidence type="ECO:0000256" key="1">
    <source>
        <dbReference type="SAM" id="SignalP"/>
    </source>
</evidence>
<feature type="chain" id="PRO_5042139066" description="Fungal lipase-type domain-containing protein" evidence="1">
    <location>
        <begin position="22"/>
        <end position="491"/>
    </location>
</feature>